<dbReference type="KEGG" id="str:Sterm_2813"/>
<evidence type="ECO:0000313" key="2">
    <source>
        <dbReference type="Proteomes" id="UP000000845"/>
    </source>
</evidence>
<dbReference type="Proteomes" id="UP000000845">
    <property type="component" value="Chromosome"/>
</dbReference>
<gene>
    <name evidence="1" type="ordered locus">Sterm_2813</name>
</gene>
<reference evidence="1 2" key="2">
    <citation type="journal article" date="2010" name="Stand. Genomic Sci.">
        <title>Complete genome sequence of Sebaldella termitidis type strain (NCTC 11300).</title>
        <authorList>
            <person name="Harmon-Smith M."/>
            <person name="Celia L."/>
            <person name="Chertkov O."/>
            <person name="Lapidus A."/>
            <person name="Copeland A."/>
            <person name="Glavina Del Rio T."/>
            <person name="Nolan M."/>
            <person name="Lucas S."/>
            <person name="Tice H."/>
            <person name="Cheng J.F."/>
            <person name="Han C."/>
            <person name="Detter J.C."/>
            <person name="Bruce D."/>
            <person name="Goodwin L."/>
            <person name="Pitluck S."/>
            <person name="Pati A."/>
            <person name="Liolios K."/>
            <person name="Ivanova N."/>
            <person name="Mavromatis K."/>
            <person name="Mikhailova N."/>
            <person name="Chen A."/>
            <person name="Palaniappan K."/>
            <person name="Land M."/>
            <person name="Hauser L."/>
            <person name="Chang Y.J."/>
            <person name="Jeffries C.D."/>
            <person name="Brettin T."/>
            <person name="Goker M."/>
            <person name="Beck B."/>
            <person name="Bristow J."/>
            <person name="Eisen J.A."/>
            <person name="Markowitz V."/>
            <person name="Hugenholtz P."/>
            <person name="Kyrpides N.C."/>
            <person name="Klenk H.P."/>
            <person name="Chen F."/>
        </authorList>
    </citation>
    <scope>NUCLEOTIDE SEQUENCE [LARGE SCALE GENOMIC DNA]</scope>
    <source>
        <strain evidence="2">ATCC 33386 / NCTC 11300</strain>
    </source>
</reference>
<dbReference type="EMBL" id="CP001739">
    <property type="protein sequence ID" value="ACZ09657.1"/>
    <property type="molecule type" value="Genomic_DNA"/>
</dbReference>
<name>D1AN53_SEBTE</name>
<dbReference type="AlphaFoldDB" id="D1AN53"/>
<proteinExistence type="predicted"/>
<accession>D1AN53</accession>
<dbReference type="RefSeq" id="WP_012862251.1">
    <property type="nucleotide sequence ID" value="NC_013517.1"/>
</dbReference>
<protein>
    <submittedName>
        <fullName evidence="1">Uncharacterized protein</fullName>
    </submittedName>
</protein>
<dbReference type="HOGENOM" id="CLU_2397909_0_0_0"/>
<reference evidence="2" key="1">
    <citation type="submission" date="2009-09" db="EMBL/GenBank/DDBJ databases">
        <title>The complete chromosome of Sebaldella termitidis ATCC 33386.</title>
        <authorList>
            <consortium name="US DOE Joint Genome Institute (JGI-PGF)"/>
            <person name="Lucas S."/>
            <person name="Copeland A."/>
            <person name="Lapidus A."/>
            <person name="Glavina del Rio T."/>
            <person name="Dalin E."/>
            <person name="Tice H."/>
            <person name="Bruce D."/>
            <person name="Goodwin L."/>
            <person name="Pitluck S."/>
            <person name="Kyrpides N."/>
            <person name="Mavromatis K."/>
            <person name="Ivanova N."/>
            <person name="Mikhailova N."/>
            <person name="Sims D."/>
            <person name="Meincke L."/>
            <person name="Brettin T."/>
            <person name="Detter J.C."/>
            <person name="Han C."/>
            <person name="Larimer F."/>
            <person name="Land M."/>
            <person name="Hauser L."/>
            <person name="Markowitz V."/>
            <person name="Cheng J.F."/>
            <person name="Hugenholtz P."/>
            <person name="Woyke T."/>
            <person name="Wu D."/>
            <person name="Eisen J.A."/>
        </authorList>
    </citation>
    <scope>NUCLEOTIDE SEQUENCE [LARGE SCALE GENOMIC DNA]</scope>
    <source>
        <strain evidence="2">ATCC 33386 / NCTC 11300</strain>
    </source>
</reference>
<sequence length="91" mass="11246">MENYYYFFKGIRKTEKIWEWFEIVYGKNPRVELIHVAPVTFSVDNTVYTIRYKSKWDKIYCIRLHGRDSHNHCDYLLKIEKFLNKLKETAY</sequence>
<evidence type="ECO:0000313" key="1">
    <source>
        <dbReference type="EMBL" id="ACZ09657.1"/>
    </source>
</evidence>
<organism evidence="1 2">
    <name type="scientific">Sebaldella termitidis (strain ATCC 33386 / NCTC 11300)</name>
    <dbReference type="NCBI Taxonomy" id="526218"/>
    <lineage>
        <taxon>Bacteria</taxon>
        <taxon>Fusobacteriati</taxon>
        <taxon>Fusobacteriota</taxon>
        <taxon>Fusobacteriia</taxon>
        <taxon>Fusobacteriales</taxon>
        <taxon>Leptotrichiaceae</taxon>
        <taxon>Sebaldella</taxon>
    </lineage>
</organism>
<keyword evidence="2" id="KW-1185">Reference proteome</keyword>